<feature type="chain" id="PRO_5046085648" description="Lipoprotein" evidence="2">
    <location>
        <begin position="35"/>
        <end position="95"/>
    </location>
</feature>
<dbReference type="RefSeq" id="WP_376847999.1">
    <property type="nucleotide sequence ID" value="NZ_JBHSMF010000002.1"/>
</dbReference>
<evidence type="ECO:0000313" key="3">
    <source>
        <dbReference type="EMBL" id="MFC5495965.1"/>
    </source>
</evidence>
<feature type="compositionally biased region" description="Gly residues" evidence="1">
    <location>
        <begin position="86"/>
        <end position="95"/>
    </location>
</feature>
<evidence type="ECO:0000256" key="1">
    <source>
        <dbReference type="SAM" id="MobiDB-lite"/>
    </source>
</evidence>
<gene>
    <name evidence="3" type="ORF">ACFPOE_00320</name>
</gene>
<organism evidence="3 4">
    <name type="scientific">Caenimonas terrae</name>
    <dbReference type="NCBI Taxonomy" id="696074"/>
    <lineage>
        <taxon>Bacteria</taxon>
        <taxon>Pseudomonadati</taxon>
        <taxon>Pseudomonadota</taxon>
        <taxon>Betaproteobacteria</taxon>
        <taxon>Burkholderiales</taxon>
        <taxon>Comamonadaceae</taxon>
        <taxon>Caenimonas</taxon>
    </lineage>
</organism>
<dbReference type="Proteomes" id="UP001596037">
    <property type="component" value="Unassembled WGS sequence"/>
</dbReference>
<feature type="compositionally biased region" description="Basic and acidic residues" evidence="1">
    <location>
        <begin position="56"/>
        <end position="81"/>
    </location>
</feature>
<keyword evidence="4" id="KW-1185">Reference proteome</keyword>
<proteinExistence type="predicted"/>
<name>A0ABW0N5M3_9BURK</name>
<feature type="region of interest" description="Disordered" evidence="1">
    <location>
        <begin position="35"/>
        <end position="95"/>
    </location>
</feature>
<accession>A0ABW0N5M3</accession>
<evidence type="ECO:0000313" key="4">
    <source>
        <dbReference type="Proteomes" id="UP001596037"/>
    </source>
</evidence>
<dbReference type="EMBL" id="JBHSMF010000002">
    <property type="protein sequence ID" value="MFC5495965.1"/>
    <property type="molecule type" value="Genomic_DNA"/>
</dbReference>
<dbReference type="PROSITE" id="PS51257">
    <property type="entry name" value="PROKAR_LIPOPROTEIN"/>
    <property type="match status" value="1"/>
</dbReference>
<sequence length="95" mass="9851">MKSATESIRAGHLRPALSAGLACVLLVASACAQAGKVTPPPLPPGSALVKVQPGMDKQEQMREDRAHHNKNVKKDPTKDDSVSGNNGNGNGKGNK</sequence>
<evidence type="ECO:0000256" key="2">
    <source>
        <dbReference type="SAM" id="SignalP"/>
    </source>
</evidence>
<reference evidence="4" key="1">
    <citation type="journal article" date="2019" name="Int. J. Syst. Evol. Microbiol.">
        <title>The Global Catalogue of Microorganisms (GCM) 10K type strain sequencing project: providing services to taxonomists for standard genome sequencing and annotation.</title>
        <authorList>
            <consortium name="The Broad Institute Genomics Platform"/>
            <consortium name="The Broad Institute Genome Sequencing Center for Infectious Disease"/>
            <person name="Wu L."/>
            <person name="Ma J."/>
        </authorList>
    </citation>
    <scope>NUCLEOTIDE SEQUENCE [LARGE SCALE GENOMIC DNA]</scope>
    <source>
        <strain evidence="4">CCUG 57401</strain>
    </source>
</reference>
<keyword evidence="2" id="KW-0732">Signal</keyword>
<evidence type="ECO:0008006" key="5">
    <source>
        <dbReference type="Google" id="ProtNLM"/>
    </source>
</evidence>
<feature type="signal peptide" evidence="2">
    <location>
        <begin position="1"/>
        <end position="34"/>
    </location>
</feature>
<protein>
    <recommendedName>
        <fullName evidence="5">Lipoprotein</fullName>
    </recommendedName>
</protein>
<comment type="caution">
    <text evidence="3">The sequence shown here is derived from an EMBL/GenBank/DDBJ whole genome shotgun (WGS) entry which is preliminary data.</text>
</comment>